<dbReference type="OrthoDB" id="9796521at2"/>
<dbReference type="EMBL" id="RCVZ01000016">
    <property type="protein sequence ID" value="RLQ93186.1"/>
    <property type="molecule type" value="Genomic_DNA"/>
</dbReference>
<proteinExistence type="predicted"/>
<dbReference type="PANTHER" id="PTHR36503">
    <property type="entry name" value="BLR2520 PROTEIN"/>
    <property type="match status" value="1"/>
</dbReference>
<accession>A0A3L7JR95</accession>
<dbReference type="SUPFAM" id="SSF54593">
    <property type="entry name" value="Glyoxalase/Bleomycin resistance protein/Dihydroxybiphenyl dioxygenase"/>
    <property type="match status" value="1"/>
</dbReference>
<evidence type="ECO:0000313" key="3">
    <source>
        <dbReference type="Proteomes" id="UP000276770"/>
    </source>
</evidence>
<reference evidence="2 3" key="1">
    <citation type="submission" date="2018-10" db="EMBL/GenBank/DDBJ databases">
        <title>Falsibacillus sp. genome draft.</title>
        <authorList>
            <person name="Shi S."/>
        </authorList>
    </citation>
    <scope>NUCLEOTIDE SEQUENCE [LARGE SCALE GENOMIC DNA]</scope>
    <source>
        <strain evidence="2 3">GY 10110</strain>
    </source>
</reference>
<evidence type="ECO:0000259" key="1">
    <source>
        <dbReference type="PROSITE" id="PS51819"/>
    </source>
</evidence>
<organism evidence="2 3">
    <name type="scientific">Falsibacillus albus</name>
    <dbReference type="NCBI Taxonomy" id="2478915"/>
    <lineage>
        <taxon>Bacteria</taxon>
        <taxon>Bacillati</taxon>
        <taxon>Bacillota</taxon>
        <taxon>Bacilli</taxon>
        <taxon>Bacillales</taxon>
        <taxon>Bacillaceae</taxon>
        <taxon>Falsibacillus</taxon>
    </lineage>
</organism>
<name>A0A3L7JR95_9BACI</name>
<sequence length="125" mass="13990">MDMKLGYVILYVENLEKSVYFYRDLLGLPLKMQAGTYTEFDTGGTTLSLNTRESIKDITGFDLPDGKVPQTLEIGFVTEDVKGTVERLRAEGTTILSEATEKPWGQLVAYVEDPDGHYIEICSPM</sequence>
<comment type="caution">
    <text evidence="2">The sequence shown here is derived from an EMBL/GenBank/DDBJ whole genome shotgun (WGS) entry which is preliminary data.</text>
</comment>
<dbReference type="CDD" id="cd07264">
    <property type="entry name" value="VOC_like"/>
    <property type="match status" value="1"/>
</dbReference>
<dbReference type="Gene3D" id="3.10.180.10">
    <property type="entry name" value="2,3-Dihydroxybiphenyl 1,2-Dioxygenase, domain 1"/>
    <property type="match status" value="1"/>
</dbReference>
<keyword evidence="3" id="KW-1185">Reference proteome</keyword>
<evidence type="ECO:0000313" key="2">
    <source>
        <dbReference type="EMBL" id="RLQ93186.1"/>
    </source>
</evidence>
<dbReference type="Pfam" id="PF12681">
    <property type="entry name" value="Glyoxalase_2"/>
    <property type="match status" value="1"/>
</dbReference>
<dbReference type="InterPro" id="IPR029068">
    <property type="entry name" value="Glyas_Bleomycin-R_OHBP_Dase"/>
</dbReference>
<dbReference type="PROSITE" id="PS51819">
    <property type="entry name" value="VOC"/>
    <property type="match status" value="1"/>
</dbReference>
<dbReference type="AlphaFoldDB" id="A0A3L7JR95"/>
<dbReference type="RefSeq" id="WP_121682094.1">
    <property type="nucleotide sequence ID" value="NZ_RCVZ01000016.1"/>
</dbReference>
<dbReference type="PANTHER" id="PTHR36503:SF1">
    <property type="entry name" value="BLR2520 PROTEIN"/>
    <property type="match status" value="1"/>
</dbReference>
<feature type="domain" description="VOC" evidence="1">
    <location>
        <begin position="4"/>
        <end position="124"/>
    </location>
</feature>
<protein>
    <submittedName>
        <fullName evidence="2">VOC family protein</fullName>
    </submittedName>
</protein>
<dbReference type="InterPro" id="IPR037523">
    <property type="entry name" value="VOC_core"/>
</dbReference>
<dbReference type="InterPro" id="IPR025870">
    <property type="entry name" value="Glyoxalase-like_dom"/>
</dbReference>
<dbReference type="Proteomes" id="UP000276770">
    <property type="component" value="Unassembled WGS sequence"/>
</dbReference>
<gene>
    <name evidence="2" type="ORF">D9X91_18305</name>
</gene>